<dbReference type="GO" id="GO:0005634">
    <property type="term" value="C:nucleus"/>
    <property type="evidence" value="ECO:0007669"/>
    <property type="project" value="UniProtKB-SubCell"/>
</dbReference>
<dbReference type="SUPFAM" id="SSF47095">
    <property type="entry name" value="HMG-box"/>
    <property type="match status" value="1"/>
</dbReference>
<dbReference type="SMART" id="SM00398">
    <property type="entry name" value="HMG"/>
    <property type="match status" value="1"/>
</dbReference>
<feature type="DNA-binding region" description="HMG box" evidence="7">
    <location>
        <begin position="278"/>
        <end position="346"/>
    </location>
</feature>
<comment type="subcellular location">
    <subcellularLocation>
        <location evidence="2">Chromosome</location>
    </subcellularLocation>
    <subcellularLocation>
        <location evidence="1">Nucleus</location>
    </subcellularLocation>
</comment>
<accession>A0A1A7XG03</accession>
<protein>
    <submittedName>
        <fullName evidence="10">TOX high mobility group box family member 4</fullName>
    </submittedName>
</protein>
<dbReference type="CDD" id="cd21995">
    <property type="entry name" value="HMG-box_TOX-like"/>
    <property type="match status" value="1"/>
</dbReference>
<evidence type="ECO:0000259" key="9">
    <source>
        <dbReference type="PROSITE" id="PS50118"/>
    </source>
</evidence>
<dbReference type="FunFam" id="1.10.30.10:FF:000005">
    <property type="entry name" value="TOX high mobility group box family member 3"/>
    <property type="match status" value="1"/>
</dbReference>
<feature type="compositionally biased region" description="Low complexity" evidence="8">
    <location>
        <begin position="230"/>
        <end position="248"/>
    </location>
</feature>
<evidence type="ECO:0000256" key="3">
    <source>
        <dbReference type="ARBA" id="ARBA00022454"/>
    </source>
</evidence>
<feature type="compositionally biased region" description="Pro residues" evidence="8">
    <location>
        <begin position="464"/>
        <end position="492"/>
    </location>
</feature>
<feature type="region of interest" description="Disordered" evidence="8">
    <location>
        <begin position="230"/>
        <end position="282"/>
    </location>
</feature>
<dbReference type="InterPro" id="IPR009071">
    <property type="entry name" value="HMG_box_dom"/>
</dbReference>
<dbReference type="Pfam" id="PF00505">
    <property type="entry name" value="HMG_box"/>
    <property type="match status" value="1"/>
</dbReference>
<dbReference type="Gene3D" id="1.10.30.10">
    <property type="entry name" value="High mobility group box domain"/>
    <property type="match status" value="1"/>
</dbReference>
<evidence type="ECO:0000256" key="1">
    <source>
        <dbReference type="ARBA" id="ARBA00004123"/>
    </source>
</evidence>
<feature type="domain" description="HMG box" evidence="9">
    <location>
        <begin position="278"/>
        <end position="346"/>
    </location>
</feature>
<evidence type="ECO:0000313" key="10">
    <source>
        <dbReference type="EMBL" id="SBP16938.1"/>
    </source>
</evidence>
<evidence type="ECO:0000256" key="8">
    <source>
        <dbReference type="SAM" id="MobiDB-lite"/>
    </source>
</evidence>
<dbReference type="GO" id="GO:0005694">
    <property type="term" value="C:chromosome"/>
    <property type="evidence" value="ECO:0007669"/>
    <property type="project" value="UniProtKB-SubCell"/>
</dbReference>
<keyword evidence="6 7" id="KW-0539">Nucleus</keyword>
<sequence>MDLNFYSGLSDGCSSNVDSEFLDSQAYGEYTGENKFVGGGDGYLSISGAGPHFLSAEQTFHTPSLGDEVFEIPPISLHPHSTMGISDAVSHFELTDGTSGSAGSQSLVSNLVVEANDPSFASTFVNLGTGGGPLLSSLALELGNSSGSPFSHSSPVTIDVQLGDMGQGLLGSSHLTMINQSELTLGHHSEAPEQPLSATPSPVGSLQDEDMEDFKRSVLVDSPMLLSSSSNLSHMSLHPAPPSSASHATGRRGGVKPAAAAEAAGGKKVRKKKDPNEPQKPVSAYALFFRDTQVAIKGQNPNASFGEVSKIVASMWDSLAEEQKQVYKRKTEAAKKDYLKALAAYRASQLSQCSTNEMEMASSPPPPVIDLTSAAPTSTNNPEENTITNICASNIILDVPEMTTRSHAGANKGCAAAADVPPTQTITKIIIPKHMLQAGGQVVTLLPGGVHALQPTLVVSSTPRQPPPLQQMQNAPPPPRLQQMAPTPPPLQAKPQEGGAVQGHAVTVTATPPPPLQIKIVPGSIRGNEAAQIIVPSTAAADSVAASANQVDDVVTVLDSDEDEMEVSACSEPTTVCVRAGCNNPAVDSEDWDKEYCSNECVATHCRDVFKAWCSIRNQNLGTVK</sequence>
<evidence type="ECO:0000256" key="2">
    <source>
        <dbReference type="ARBA" id="ARBA00004286"/>
    </source>
</evidence>
<evidence type="ECO:0000256" key="6">
    <source>
        <dbReference type="ARBA" id="ARBA00023242"/>
    </source>
</evidence>
<proteinExistence type="predicted"/>
<dbReference type="PROSITE" id="PS50118">
    <property type="entry name" value="HMG_BOX_2"/>
    <property type="match status" value="1"/>
</dbReference>
<dbReference type="GO" id="GO:0031490">
    <property type="term" value="F:chromatin DNA binding"/>
    <property type="evidence" value="ECO:0007669"/>
    <property type="project" value="TreeGrafter"/>
</dbReference>
<evidence type="ECO:0000256" key="5">
    <source>
        <dbReference type="ARBA" id="ARBA00023125"/>
    </source>
</evidence>
<dbReference type="EMBL" id="HADW01015538">
    <property type="protein sequence ID" value="SBP16938.1"/>
    <property type="molecule type" value="Transcribed_RNA"/>
</dbReference>
<name>A0A1A7XG03_9TELE</name>
<dbReference type="PANTHER" id="PTHR45781">
    <property type="entry name" value="AGAP000281-PA"/>
    <property type="match status" value="1"/>
</dbReference>
<keyword evidence="5 7" id="KW-0238">DNA-binding</keyword>
<dbReference type="AlphaFoldDB" id="A0A1A7XG03"/>
<dbReference type="GO" id="GO:0006357">
    <property type="term" value="P:regulation of transcription by RNA polymerase II"/>
    <property type="evidence" value="ECO:0007669"/>
    <property type="project" value="TreeGrafter"/>
</dbReference>
<gene>
    <name evidence="10" type="primary">TOX4</name>
</gene>
<feature type="compositionally biased region" description="Low complexity" evidence="8">
    <location>
        <begin position="255"/>
        <end position="266"/>
    </location>
</feature>
<organism evidence="10">
    <name type="scientific">Iconisemion striatum</name>
    <dbReference type="NCBI Taxonomy" id="60296"/>
    <lineage>
        <taxon>Eukaryota</taxon>
        <taxon>Metazoa</taxon>
        <taxon>Chordata</taxon>
        <taxon>Craniata</taxon>
        <taxon>Vertebrata</taxon>
        <taxon>Euteleostomi</taxon>
        <taxon>Actinopterygii</taxon>
        <taxon>Neopterygii</taxon>
        <taxon>Teleostei</taxon>
        <taxon>Neoteleostei</taxon>
        <taxon>Acanthomorphata</taxon>
        <taxon>Ovalentaria</taxon>
        <taxon>Atherinomorphae</taxon>
        <taxon>Cyprinodontiformes</taxon>
        <taxon>Nothobranchiidae</taxon>
        <taxon>Iconisemion</taxon>
    </lineage>
</organism>
<dbReference type="InterPro" id="IPR036910">
    <property type="entry name" value="HMG_box_dom_sf"/>
</dbReference>
<evidence type="ECO:0000256" key="4">
    <source>
        <dbReference type="ARBA" id="ARBA00022553"/>
    </source>
</evidence>
<feature type="region of interest" description="Disordered" evidence="8">
    <location>
        <begin position="461"/>
        <end position="497"/>
    </location>
</feature>
<dbReference type="EMBL" id="HADX01002149">
    <property type="protein sequence ID" value="SBP24381.1"/>
    <property type="molecule type" value="Transcribed_RNA"/>
</dbReference>
<dbReference type="InterPro" id="IPR051365">
    <property type="entry name" value="TOX_HMG-box_domain"/>
</dbReference>
<keyword evidence="3" id="KW-0158">Chromosome</keyword>
<dbReference type="PRINTS" id="PR00886">
    <property type="entry name" value="HIGHMOBLTY12"/>
</dbReference>
<reference evidence="10" key="2">
    <citation type="submission" date="2016-06" db="EMBL/GenBank/DDBJ databases">
        <title>The genome of a short-lived fish provides insights into sex chromosome evolution and the genetic control of aging.</title>
        <authorList>
            <person name="Reichwald K."/>
            <person name="Felder M."/>
            <person name="Petzold A."/>
            <person name="Koch P."/>
            <person name="Groth M."/>
            <person name="Platzer M."/>
        </authorList>
    </citation>
    <scope>NUCLEOTIDE SEQUENCE</scope>
    <source>
        <tissue evidence="10">Brain</tissue>
    </source>
</reference>
<reference evidence="10" key="1">
    <citation type="submission" date="2016-05" db="EMBL/GenBank/DDBJ databases">
        <authorList>
            <person name="Lavstsen T."/>
            <person name="Jespersen J.S."/>
        </authorList>
    </citation>
    <scope>NUCLEOTIDE SEQUENCE</scope>
    <source>
        <tissue evidence="10">Brain</tissue>
    </source>
</reference>
<evidence type="ECO:0000256" key="7">
    <source>
        <dbReference type="PROSITE-ProRule" id="PRU00267"/>
    </source>
</evidence>
<keyword evidence="4" id="KW-0597">Phosphoprotein</keyword>
<dbReference type="PANTHER" id="PTHR45781:SF2">
    <property type="entry name" value="TOX HIGH MOBILITY GROUP BOX FAMILY MEMBER 4"/>
    <property type="match status" value="1"/>
</dbReference>